<dbReference type="InterPro" id="IPR046341">
    <property type="entry name" value="SET_dom_sf"/>
</dbReference>
<dbReference type="SUPFAM" id="SSF82199">
    <property type="entry name" value="SET domain"/>
    <property type="match status" value="1"/>
</dbReference>
<dbReference type="EMBL" id="DF977459">
    <property type="protein sequence ID" value="GAW25863.1"/>
    <property type="molecule type" value="Genomic_DNA"/>
</dbReference>
<protein>
    <submittedName>
        <fullName evidence="1">Putative SET domain-containing protein</fullName>
    </submittedName>
</protein>
<dbReference type="STRING" id="77044.A0A1S8A736"/>
<dbReference type="Gene3D" id="3.90.1410.10">
    <property type="entry name" value="set domain protein methyltransferase, domain 1"/>
    <property type="match status" value="1"/>
</dbReference>
<dbReference type="OrthoDB" id="441812at2759"/>
<organism evidence="1">
    <name type="scientific">Rosellinia necatrix</name>
    <name type="common">White root-rot fungus</name>
    <dbReference type="NCBI Taxonomy" id="77044"/>
    <lineage>
        <taxon>Eukaryota</taxon>
        <taxon>Fungi</taxon>
        <taxon>Dikarya</taxon>
        <taxon>Ascomycota</taxon>
        <taxon>Pezizomycotina</taxon>
        <taxon>Sordariomycetes</taxon>
        <taxon>Xylariomycetidae</taxon>
        <taxon>Xylariales</taxon>
        <taxon>Xylariaceae</taxon>
        <taxon>Rosellinia</taxon>
    </lineage>
</organism>
<proteinExistence type="predicted"/>
<accession>A0A1S8A736</accession>
<dbReference type="OMA" id="NDAFEIM"/>
<keyword evidence="2" id="KW-1185">Reference proteome</keyword>
<reference evidence="1" key="1">
    <citation type="submission" date="2016-03" db="EMBL/GenBank/DDBJ databases">
        <title>Draft genome sequence of Rosellinia necatrix.</title>
        <authorList>
            <person name="Kanematsu S."/>
        </authorList>
    </citation>
    <scope>NUCLEOTIDE SEQUENCE [LARGE SCALE GENOMIC DNA]</scope>
    <source>
        <strain evidence="1">W97</strain>
    </source>
</reference>
<sequence length="107" mass="11768">MRKGHFPLSDLPAWCIFNGIALAGVRVADTESRGLGLVAERDLKDENDELPALLTVPKELILSAVGVEEYAKENKDFRQLLDAAGHQVETTDPLWSIIELISASLVR</sequence>
<name>A0A1S8A736_ROSNE</name>
<dbReference type="Proteomes" id="UP000054516">
    <property type="component" value="Unassembled WGS sequence"/>
</dbReference>
<evidence type="ECO:0000313" key="1">
    <source>
        <dbReference type="EMBL" id="GAW25863.1"/>
    </source>
</evidence>
<dbReference type="AlphaFoldDB" id="A0A1S8A736"/>
<gene>
    <name evidence="1" type="ORF">SAMD00023353_1401620</name>
</gene>
<evidence type="ECO:0000313" key="2">
    <source>
        <dbReference type="Proteomes" id="UP000054516"/>
    </source>
</evidence>